<feature type="transmembrane region" description="Helical" evidence="1">
    <location>
        <begin position="134"/>
        <end position="155"/>
    </location>
</feature>
<feature type="transmembrane region" description="Helical" evidence="1">
    <location>
        <begin position="258"/>
        <end position="281"/>
    </location>
</feature>
<dbReference type="KEGG" id="orz:FNH13_14940"/>
<evidence type="ECO:0000313" key="2">
    <source>
        <dbReference type="EMBL" id="QDO89467.1"/>
    </source>
</evidence>
<keyword evidence="1" id="KW-1133">Transmembrane helix</keyword>
<dbReference type="AlphaFoldDB" id="A0A516GD84"/>
<feature type="transmembrane region" description="Helical" evidence="1">
    <location>
        <begin position="216"/>
        <end position="238"/>
    </location>
</feature>
<keyword evidence="3" id="KW-1185">Reference proteome</keyword>
<dbReference type="RefSeq" id="WP_143784153.1">
    <property type="nucleotide sequence ID" value="NZ_CP041616.1"/>
</dbReference>
<dbReference type="EMBL" id="CP041616">
    <property type="protein sequence ID" value="QDO89467.1"/>
    <property type="molecule type" value="Genomic_DNA"/>
</dbReference>
<feature type="transmembrane region" description="Helical" evidence="1">
    <location>
        <begin position="83"/>
        <end position="104"/>
    </location>
</feature>
<feature type="transmembrane region" description="Helical" evidence="1">
    <location>
        <begin position="6"/>
        <end position="24"/>
    </location>
</feature>
<protein>
    <submittedName>
        <fullName evidence="2">Uncharacterized protein</fullName>
    </submittedName>
</protein>
<keyword evidence="1" id="KW-0472">Membrane</keyword>
<name>A0A516GD84_9MICO</name>
<gene>
    <name evidence="2" type="ORF">FNH13_14940</name>
</gene>
<organism evidence="2 3">
    <name type="scientific">Ornithinimicrobium ciconiae</name>
    <dbReference type="NCBI Taxonomy" id="2594265"/>
    <lineage>
        <taxon>Bacteria</taxon>
        <taxon>Bacillati</taxon>
        <taxon>Actinomycetota</taxon>
        <taxon>Actinomycetes</taxon>
        <taxon>Micrococcales</taxon>
        <taxon>Ornithinimicrobiaceae</taxon>
        <taxon>Ornithinimicrobium</taxon>
    </lineage>
</organism>
<reference evidence="2 3" key="1">
    <citation type="submission" date="2019-07" db="EMBL/GenBank/DDBJ databases">
        <title>complete genome sequencing of Ornithinimicrobium sp. H23M54.</title>
        <authorList>
            <person name="Bae J.-W."/>
            <person name="Lee S.-Y."/>
        </authorList>
    </citation>
    <scope>NUCLEOTIDE SEQUENCE [LARGE SCALE GENOMIC DNA]</scope>
    <source>
        <strain evidence="2 3">H23M54</strain>
    </source>
</reference>
<sequence length="311" mass="33019">MLRDATVILLMGALAVLLPLSATYRAHLRDRLAATAAATVPAQQQADLEMRITRRARSAGVGILVAGLLTLLLGWIWDGANEAAGGFFVLSVMFVAGAAGLALADIRWPGAPADGPRTARATSPSLSDYVPRQVLVVGQIFAAIGLLSLIVTLLLTRSVWFDAATIWHSPVPLLTATLPVLLVFSWLATRRVLDAPQPARDEVELYWQDAVRAQTLNSLSVTTPLVALFALIVCGGILDDAASAAAIAAGEVGPQWSLWLLVAGYLVPVVLLVSAVAVLIARHGRWNEMAQFQDRLWGGQPPRTHAAGVHS</sequence>
<feature type="transmembrane region" description="Helical" evidence="1">
    <location>
        <begin position="167"/>
        <end position="188"/>
    </location>
</feature>
<evidence type="ECO:0000256" key="1">
    <source>
        <dbReference type="SAM" id="Phobius"/>
    </source>
</evidence>
<dbReference type="Proteomes" id="UP000315395">
    <property type="component" value="Chromosome"/>
</dbReference>
<dbReference type="OrthoDB" id="5148138at2"/>
<proteinExistence type="predicted"/>
<evidence type="ECO:0000313" key="3">
    <source>
        <dbReference type="Proteomes" id="UP000315395"/>
    </source>
</evidence>
<keyword evidence="1" id="KW-0812">Transmembrane</keyword>
<feature type="transmembrane region" description="Helical" evidence="1">
    <location>
        <begin position="59"/>
        <end position="77"/>
    </location>
</feature>
<accession>A0A516GD84</accession>